<evidence type="ECO:0000313" key="4">
    <source>
        <dbReference type="Proteomes" id="UP000751190"/>
    </source>
</evidence>
<accession>A0A8J6CCJ7</accession>
<dbReference type="InterPro" id="IPR053188">
    <property type="entry name" value="FkbM_Methyltransferase"/>
</dbReference>
<dbReference type="AlphaFoldDB" id="A0A8J6CCJ7"/>
<dbReference type="InterPro" id="IPR029063">
    <property type="entry name" value="SAM-dependent_MTases_sf"/>
</dbReference>
<proteinExistence type="predicted"/>
<dbReference type="PANTHER" id="PTHR36973">
    <property type="entry name" value="SLL1456 PROTEIN-RELATED"/>
    <property type="match status" value="1"/>
</dbReference>
<organism evidence="3 4">
    <name type="scientific">Diacronema lutheri</name>
    <name type="common">Unicellular marine alga</name>
    <name type="synonym">Monochrysis lutheri</name>
    <dbReference type="NCBI Taxonomy" id="2081491"/>
    <lineage>
        <taxon>Eukaryota</taxon>
        <taxon>Haptista</taxon>
        <taxon>Haptophyta</taxon>
        <taxon>Pavlovophyceae</taxon>
        <taxon>Pavlovales</taxon>
        <taxon>Pavlovaceae</taxon>
        <taxon>Diacronema</taxon>
    </lineage>
</organism>
<dbReference type="Pfam" id="PF05050">
    <property type="entry name" value="Methyltransf_21"/>
    <property type="match status" value="1"/>
</dbReference>
<sequence length="258" mass="28835">MSAVAMARKGLTLLALMSVGVRGWGASEKERYVHLQEHLRFEPKGVLDIGANRGEWSKMIHSIWPSSPIFMIEANADHKERLLATGFPFEIGLLGNESRTVTYFRAPVSVDSGAMQYADTGNGIFPEATASGVHKIFQRETRVMHTLDSLARGRGQFDLLKLDVQGAEIMVLQGATNVLRGVHFVQLELAVVPYNIGAPLWTEVQAFMHRIGFEPYDLLATQRKKGVLIFVDVLFVRHDSPFRKAAHRKARLIVNRNS</sequence>
<dbReference type="EMBL" id="JAGTXO010000012">
    <property type="protein sequence ID" value="KAG8464870.1"/>
    <property type="molecule type" value="Genomic_DNA"/>
</dbReference>
<gene>
    <name evidence="3" type="ORF">KFE25_010238</name>
</gene>
<keyword evidence="1" id="KW-0732">Signal</keyword>
<protein>
    <recommendedName>
        <fullName evidence="2">Methyltransferase FkbM domain-containing protein</fullName>
    </recommendedName>
</protein>
<evidence type="ECO:0000259" key="2">
    <source>
        <dbReference type="Pfam" id="PF05050"/>
    </source>
</evidence>
<evidence type="ECO:0000313" key="3">
    <source>
        <dbReference type="EMBL" id="KAG8464870.1"/>
    </source>
</evidence>
<dbReference type="InterPro" id="IPR006342">
    <property type="entry name" value="FkbM_mtfrase"/>
</dbReference>
<comment type="caution">
    <text evidence="3">The sequence shown here is derived from an EMBL/GenBank/DDBJ whole genome shotgun (WGS) entry which is preliminary data.</text>
</comment>
<evidence type="ECO:0000256" key="1">
    <source>
        <dbReference type="SAM" id="SignalP"/>
    </source>
</evidence>
<feature type="signal peptide" evidence="1">
    <location>
        <begin position="1"/>
        <end position="23"/>
    </location>
</feature>
<dbReference type="GO" id="GO:0008171">
    <property type="term" value="F:O-methyltransferase activity"/>
    <property type="evidence" value="ECO:0007669"/>
    <property type="project" value="TreeGrafter"/>
</dbReference>
<reference evidence="3" key="1">
    <citation type="submission" date="2021-05" db="EMBL/GenBank/DDBJ databases">
        <title>The genome of the haptophyte Pavlova lutheri (Diacronema luteri, Pavlovales) - a model for lipid biosynthesis in eukaryotic algae.</title>
        <authorList>
            <person name="Hulatt C.J."/>
            <person name="Posewitz M.C."/>
        </authorList>
    </citation>
    <scope>NUCLEOTIDE SEQUENCE</scope>
    <source>
        <strain evidence="3">NIVA-4/92</strain>
    </source>
</reference>
<feature type="chain" id="PRO_5035154053" description="Methyltransferase FkbM domain-containing protein" evidence="1">
    <location>
        <begin position="24"/>
        <end position="258"/>
    </location>
</feature>
<dbReference type="SUPFAM" id="SSF53335">
    <property type="entry name" value="S-adenosyl-L-methionine-dependent methyltransferases"/>
    <property type="match status" value="1"/>
</dbReference>
<keyword evidence="4" id="KW-1185">Reference proteome</keyword>
<dbReference type="NCBIfam" id="TIGR01444">
    <property type="entry name" value="fkbM_fam"/>
    <property type="match status" value="1"/>
</dbReference>
<dbReference type="PANTHER" id="PTHR36973:SF4">
    <property type="entry name" value="NODULATION PROTEIN"/>
    <property type="match status" value="1"/>
</dbReference>
<feature type="domain" description="Methyltransferase FkbM" evidence="2">
    <location>
        <begin position="48"/>
        <end position="214"/>
    </location>
</feature>
<dbReference type="OMA" id="TSADASW"/>
<dbReference type="Gene3D" id="3.40.50.150">
    <property type="entry name" value="Vaccinia Virus protein VP39"/>
    <property type="match status" value="1"/>
</dbReference>
<dbReference type="Proteomes" id="UP000751190">
    <property type="component" value="Unassembled WGS sequence"/>
</dbReference>
<name>A0A8J6CCJ7_DIALT</name>
<dbReference type="OrthoDB" id="419125at2759"/>